<feature type="region of interest" description="Disordered" evidence="1">
    <location>
        <begin position="1"/>
        <end position="99"/>
    </location>
</feature>
<protein>
    <submittedName>
        <fullName evidence="2 3">Uncharacterized protein</fullName>
    </submittedName>
</protein>
<dbReference type="AlphaFoldDB" id="B7QLG8"/>
<dbReference type="HOGENOM" id="CLU_2322942_0_0_1"/>
<evidence type="ECO:0000313" key="2">
    <source>
        <dbReference type="EMBL" id="EEC19690.1"/>
    </source>
</evidence>
<evidence type="ECO:0000313" key="4">
    <source>
        <dbReference type="Proteomes" id="UP000001555"/>
    </source>
</evidence>
<sequence length="99" mass="11258">MRVSDDVMRSASKMCGKNKASATSLPMPDTFHTNPAYEPSDDESPRFHNLEQLNEESESRVVVEPRPGEREAENMLNNGEPSSRRTQHERFDSRALQPL</sequence>
<dbReference type="EnsemblMetazoa" id="ISCW014810-RA">
    <property type="protein sequence ID" value="ISCW014810-PA"/>
    <property type="gene ID" value="ISCW014810"/>
</dbReference>
<dbReference type="VEuPathDB" id="VectorBase:ISCW014810"/>
<gene>
    <name evidence="2" type="ORF">IscW_ISCW014810</name>
</gene>
<dbReference type="InParanoid" id="B7QLG8"/>
<accession>B7QLG8</accession>
<dbReference type="OrthoDB" id="10350500at2759"/>
<dbReference type="PaxDb" id="6945-B7QLG8"/>
<dbReference type="EMBL" id="DS965180">
    <property type="protein sequence ID" value="EEC19690.1"/>
    <property type="molecule type" value="Genomic_DNA"/>
</dbReference>
<reference evidence="2 4" key="1">
    <citation type="submission" date="2008-03" db="EMBL/GenBank/DDBJ databases">
        <title>Annotation of Ixodes scapularis.</title>
        <authorList>
            <consortium name="Ixodes scapularis Genome Project Consortium"/>
            <person name="Caler E."/>
            <person name="Hannick L.I."/>
            <person name="Bidwell S."/>
            <person name="Joardar V."/>
            <person name="Thiagarajan M."/>
            <person name="Amedeo P."/>
            <person name="Galinsky K.J."/>
            <person name="Schobel S."/>
            <person name="Inman J."/>
            <person name="Hostetler J."/>
            <person name="Miller J."/>
            <person name="Hammond M."/>
            <person name="Megy K."/>
            <person name="Lawson D."/>
            <person name="Kodira C."/>
            <person name="Sutton G."/>
            <person name="Meyer J."/>
            <person name="Hill C.A."/>
            <person name="Birren B."/>
            <person name="Nene V."/>
            <person name="Collins F."/>
            <person name="Alarcon-Chaidez F."/>
            <person name="Wikel S."/>
            <person name="Strausberg R."/>
        </authorList>
    </citation>
    <scope>NUCLEOTIDE SEQUENCE [LARGE SCALE GENOMIC DNA]</scope>
    <source>
        <strain evidence="4">Wikel</strain>
        <strain evidence="2">Wikel colony</strain>
    </source>
</reference>
<organism>
    <name type="scientific">Ixodes scapularis</name>
    <name type="common">Black-legged tick</name>
    <name type="synonym">Deer tick</name>
    <dbReference type="NCBI Taxonomy" id="6945"/>
    <lineage>
        <taxon>Eukaryota</taxon>
        <taxon>Metazoa</taxon>
        <taxon>Ecdysozoa</taxon>
        <taxon>Arthropoda</taxon>
        <taxon>Chelicerata</taxon>
        <taxon>Arachnida</taxon>
        <taxon>Acari</taxon>
        <taxon>Parasitiformes</taxon>
        <taxon>Ixodida</taxon>
        <taxon>Ixodoidea</taxon>
        <taxon>Ixodidae</taxon>
        <taxon>Ixodinae</taxon>
        <taxon>Ixodes</taxon>
    </lineage>
</organism>
<feature type="compositionally biased region" description="Basic and acidic residues" evidence="1">
    <location>
        <begin position="82"/>
        <end position="93"/>
    </location>
</feature>
<proteinExistence type="predicted"/>
<evidence type="ECO:0000313" key="3">
    <source>
        <dbReference type="EnsemblMetazoa" id="ISCW014810-PA"/>
    </source>
</evidence>
<evidence type="ECO:0000256" key="1">
    <source>
        <dbReference type="SAM" id="MobiDB-lite"/>
    </source>
</evidence>
<name>B7QLG8_IXOSC</name>
<feature type="compositionally biased region" description="Basic and acidic residues" evidence="1">
    <location>
        <begin position="57"/>
        <end position="73"/>
    </location>
</feature>
<reference evidence="3" key="2">
    <citation type="submission" date="2020-05" db="UniProtKB">
        <authorList>
            <consortium name="EnsemblMetazoa"/>
        </authorList>
    </citation>
    <scope>IDENTIFICATION</scope>
    <source>
        <strain evidence="3">wikel</strain>
    </source>
</reference>
<dbReference type="VEuPathDB" id="VectorBase:ISCI014810"/>
<dbReference type="Proteomes" id="UP000001555">
    <property type="component" value="Unassembled WGS sequence"/>
</dbReference>
<dbReference type="VEuPathDB" id="VectorBase:ISCP_031326"/>
<dbReference type="EMBL" id="ABJB011027900">
    <property type="status" value="NOT_ANNOTATED_CDS"/>
    <property type="molecule type" value="Genomic_DNA"/>
</dbReference>
<keyword evidence="4" id="KW-1185">Reference proteome</keyword>